<dbReference type="Proteomes" id="UP001580430">
    <property type="component" value="Unassembled WGS sequence"/>
</dbReference>
<organism evidence="1 2">
    <name type="scientific">Paenibacillus medicaginis</name>
    <dbReference type="NCBI Taxonomy" id="1470560"/>
    <lineage>
        <taxon>Bacteria</taxon>
        <taxon>Bacillati</taxon>
        <taxon>Bacillota</taxon>
        <taxon>Bacilli</taxon>
        <taxon>Bacillales</taxon>
        <taxon>Paenibacillaceae</taxon>
        <taxon>Paenibacillus</taxon>
    </lineage>
</organism>
<comment type="caution">
    <text evidence="1">The sequence shown here is derived from an EMBL/GenBank/DDBJ whole genome shotgun (WGS) entry which is preliminary data.</text>
</comment>
<evidence type="ECO:0000313" key="2">
    <source>
        <dbReference type="Proteomes" id="UP001580430"/>
    </source>
</evidence>
<sequence length="48" mass="5634">MKTKEELINYYKKQLEKVVGTYGNDSRKEDYINHAKANLEAVMNGRGW</sequence>
<proteinExistence type="predicted"/>
<gene>
    <name evidence="1" type="ORF">ACE5LO_01540</name>
</gene>
<reference evidence="1 2" key="1">
    <citation type="submission" date="2024-09" db="EMBL/GenBank/DDBJ databases">
        <title>Paenibacillus zeirhizospherea sp. nov., isolated from surface of the maize (Zea mays) roots in a horticulture field, Hungary.</title>
        <authorList>
            <person name="Marton D."/>
            <person name="Farkas M."/>
            <person name="Bedics A."/>
            <person name="Toth E."/>
            <person name="Tancsics A."/>
            <person name="Boka K."/>
            <person name="Marati G."/>
            <person name="Kriszt B."/>
            <person name="Cserhati M."/>
        </authorList>
    </citation>
    <scope>NUCLEOTIDE SEQUENCE [LARGE SCALE GENOMIC DNA]</scope>
    <source>
        <strain evidence="1 2">JCM 18446</strain>
    </source>
</reference>
<protein>
    <submittedName>
        <fullName evidence="1">Uncharacterized protein</fullName>
    </submittedName>
</protein>
<dbReference type="EMBL" id="JBHIRY010000001">
    <property type="protein sequence ID" value="MFB5759067.1"/>
    <property type="molecule type" value="Genomic_DNA"/>
</dbReference>
<evidence type="ECO:0000313" key="1">
    <source>
        <dbReference type="EMBL" id="MFB5759067.1"/>
    </source>
</evidence>
<accession>A0ABV5BUZ2</accession>
<keyword evidence="2" id="KW-1185">Reference proteome</keyword>
<name>A0ABV5BUZ2_9BACL</name>
<dbReference type="RefSeq" id="WP_375518319.1">
    <property type="nucleotide sequence ID" value="NZ_JBHIRY010000001.1"/>
</dbReference>